<proteinExistence type="inferred from homology"/>
<dbReference type="InterPro" id="IPR013324">
    <property type="entry name" value="RNA_pol_sigma_r3/r4-like"/>
</dbReference>
<dbReference type="SUPFAM" id="SSF88659">
    <property type="entry name" value="Sigma3 and sigma4 domains of RNA polymerase sigma factors"/>
    <property type="match status" value="1"/>
</dbReference>
<dbReference type="PANTHER" id="PTHR43133:SF8">
    <property type="entry name" value="RNA POLYMERASE SIGMA FACTOR HI_1459-RELATED"/>
    <property type="match status" value="1"/>
</dbReference>
<feature type="domain" description="RNA polymerase sigma factor 70 region 4 type 2" evidence="6">
    <location>
        <begin position="131"/>
        <end position="181"/>
    </location>
</feature>
<dbReference type="InterPro" id="IPR036388">
    <property type="entry name" value="WH-like_DNA-bd_sf"/>
</dbReference>
<organism evidence="7 8">
    <name type="scientific">Streptomyces rhizosphaericus</name>
    <dbReference type="NCBI Taxonomy" id="114699"/>
    <lineage>
        <taxon>Bacteria</taxon>
        <taxon>Bacillati</taxon>
        <taxon>Actinomycetota</taxon>
        <taxon>Actinomycetes</taxon>
        <taxon>Kitasatosporales</taxon>
        <taxon>Streptomycetaceae</taxon>
        <taxon>Streptomyces</taxon>
        <taxon>Streptomyces violaceusniger group</taxon>
    </lineage>
</organism>
<dbReference type="InterPro" id="IPR014284">
    <property type="entry name" value="RNA_pol_sigma-70_dom"/>
</dbReference>
<sequence length="200" mass="22420">MIGDSTSEGAASPDAGAPQPVRVPLQLPLDFEAFYLGHQELFHDYAETQLGGRRAAEEAIHKAFLEILASWDQLLQEGNLEQRAWAVVRRIVGRRLEAEGRPPAFVINGPIEQALRAARDKLRVMQSGTGLYEAIAELPPRQFDVVVLRYILEYPTSRIAWFMGLSDRTVDYHCRKAKERLRVQLGLPAKSQEAKEGNGQ</sequence>
<name>A0ABN1S6K2_9ACTN</name>
<dbReference type="EMBL" id="BAAAIE010000011">
    <property type="protein sequence ID" value="GAA0975712.1"/>
    <property type="molecule type" value="Genomic_DNA"/>
</dbReference>
<dbReference type="Gene3D" id="1.10.10.10">
    <property type="entry name" value="Winged helix-like DNA-binding domain superfamily/Winged helix DNA-binding domain"/>
    <property type="match status" value="1"/>
</dbReference>
<protein>
    <recommendedName>
        <fullName evidence="6">RNA polymerase sigma factor 70 region 4 type 2 domain-containing protein</fullName>
    </recommendedName>
</protein>
<reference evidence="7 8" key="1">
    <citation type="journal article" date="2019" name="Int. J. Syst. Evol. Microbiol.">
        <title>The Global Catalogue of Microorganisms (GCM) 10K type strain sequencing project: providing services to taxonomists for standard genome sequencing and annotation.</title>
        <authorList>
            <consortium name="The Broad Institute Genomics Platform"/>
            <consortium name="The Broad Institute Genome Sequencing Center for Infectious Disease"/>
            <person name="Wu L."/>
            <person name="Ma J."/>
        </authorList>
    </citation>
    <scope>NUCLEOTIDE SEQUENCE [LARGE SCALE GENOMIC DNA]</scope>
    <source>
        <strain evidence="7 8">JCM 11445</strain>
    </source>
</reference>
<dbReference type="Pfam" id="PF08281">
    <property type="entry name" value="Sigma70_r4_2"/>
    <property type="match status" value="1"/>
</dbReference>
<gene>
    <name evidence="7" type="ORF">GCM10009576_025020</name>
</gene>
<keyword evidence="2" id="KW-0805">Transcription regulation</keyword>
<dbReference type="NCBIfam" id="TIGR02937">
    <property type="entry name" value="sigma70-ECF"/>
    <property type="match status" value="1"/>
</dbReference>
<dbReference type="Proteomes" id="UP001500033">
    <property type="component" value="Unassembled WGS sequence"/>
</dbReference>
<comment type="caution">
    <text evidence="7">The sequence shown here is derived from an EMBL/GenBank/DDBJ whole genome shotgun (WGS) entry which is preliminary data.</text>
</comment>
<evidence type="ECO:0000256" key="5">
    <source>
        <dbReference type="ARBA" id="ARBA00023163"/>
    </source>
</evidence>
<keyword evidence="8" id="KW-1185">Reference proteome</keyword>
<evidence type="ECO:0000256" key="3">
    <source>
        <dbReference type="ARBA" id="ARBA00023082"/>
    </source>
</evidence>
<keyword evidence="5" id="KW-0804">Transcription</keyword>
<keyword evidence="4" id="KW-0238">DNA-binding</keyword>
<evidence type="ECO:0000313" key="7">
    <source>
        <dbReference type="EMBL" id="GAA0975712.1"/>
    </source>
</evidence>
<keyword evidence="3" id="KW-0731">Sigma factor</keyword>
<dbReference type="InterPro" id="IPR039425">
    <property type="entry name" value="RNA_pol_sigma-70-like"/>
</dbReference>
<dbReference type="InterPro" id="IPR013249">
    <property type="entry name" value="RNA_pol_sigma70_r4_t2"/>
</dbReference>
<accession>A0ABN1S6K2</accession>
<dbReference type="PANTHER" id="PTHR43133">
    <property type="entry name" value="RNA POLYMERASE ECF-TYPE SIGMA FACTO"/>
    <property type="match status" value="1"/>
</dbReference>
<comment type="similarity">
    <text evidence="1">Belongs to the sigma-70 factor family. ECF subfamily.</text>
</comment>
<evidence type="ECO:0000256" key="4">
    <source>
        <dbReference type="ARBA" id="ARBA00023125"/>
    </source>
</evidence>
<evidence type="ECO:0000313" key="8">
    <source>
        <dbReference type="Proteomes" id="UP001500033"/>
    </source>
</evidence>
<evidence type="ECO:0000256" key="2">
    <source>
        <dbReference type="ARBA" id="ARBA00023015"/>
    </source>
</evidence>
<evidence type="ECO:0000259" key="6">
    <source>
        <dbReference type="Pfam" id="PF08281"/>
    </source>
</evidence>
<evidence type="ECO:0000256" key="1">
    <source>
        <dbReference type="ARBA" id="ARBA00010641"/>
    </source>
</evidence>